<gene>
    <name evidence="1" type="ORF">ECPE_LOCUS13403</name>
</gene>
<organism evidence="3">
    <name type="scientific">Echinostoma caproni</name>
    <dbReference type="NCBI Taxonomy" id="27848"/>
    <lineage>
        <taxon>Eukaryota</taxon>
        <taxon>Metazoa</taxon>
        <taxon>Spiralia</taxon>
        <taxon>Lophotrochozoa</taxon>
        <taxon>Platyhelminthes</taxon>
        <taxon>Trematoda</taxon>
        <taxon>Digenea</taxon>
        <taxon>Plagiorchiida</taxon>
        <taxon>Echinostomata</taxon>
        <taxon>Echinostomatoidea</taxon>
        <taxon>Echinostomatidae</taxon>
        <taxon>Echinostoma</taxon>
    </lineage>
</organism>
<accession>A0A183B2G8</accession>
<dbReference type="AlphaFoldDB" id="A0A183B2G8"/>
<reference evidence="1 2" key="2">
    <citation type="submission" date="2018-11" db="EMBL/GenBank/DDBJ databases">
        <authorList>
            <consortium name="Pathogen Informatics"/>
        </authorList>
    </citation>
    <scope>NUCLEOTIDE SEQUENCE [LARGE SCALE GENOMIC DNA]</scope>
    <source>
        <strain evidence="1 2">Egypt</strain>
    </source>
</reference>
<evidence type="ECO:0000313" key="1">
    <source>
        <dbReference type="EMBL" id="VDP90675.1"/>
    </source>
</evidence>
<evidence type="ECO:0000313" key="2">
    <source>
        <dbReference type="Proteomes" id="UP000272942"/>
    </source>
</evidence>
<dbReference type="Proteomes" id="UP000272942">
    <property type="component" value="Unassembled WGS sequence"/>
</dbReference>
<reference evidence="3" key="1">
    <citation type="submission" date="2016-06" db="UniProtKB">
        <authorList>
            <consortium name="WormBaseParasite"/>
        </authorList>
    </citation>
    <scope>IDENTIFICATION</scope>
</reference>
<keyword evidence="2" id="KW-1185">Reference proteome</keyword>
<dbReference type="WBParaSite" id="ECPE_0001344201-mRNA-1">
    <property type="protein sequence ID" value="ECPE_0001344201-mRNA-1"/>
    <property type="gene ID" value="ECPE_0001344201"/>
</dbReference>
<protein>
    <submittedName>
        <fullName evidence="3">Phage major capsid protein</fullName>
    </submittedName>
</protein>
<evidence type="ECO:0000313" key="3">
    <source>
        <dbReference type="WBParaSite" id="ECPE_0001344201-mRNA-1"/>
    </source>
</evidence>
<name>A0A183B2G8_9TREM</name>
<sequence length="125" mass="13767">MWIAPKGRFEIVPDEPQVTEMNRKPSTYMTGRERFGAEIMKRPRATRVLANPNAVVTEDILEHLALVNETRMESNNTASGKPILSPGPAYVSKVPQLEETVVAVAAGTIDQPKYGMAVTTQTRLS</sequence>
<dbReference type="EMBL" id="UZAN01055022">
    <property type="protein sequence ID" value="VDP90675.1"/>
    <property type="molecule type" value="Genomic_DNA"/>
</dbReference>
<proteinExistence type="predicted"/>